<dbReference type="SUPFAM" id="SSF56112">
    <property type="entry name" value="Protein kinase-like (PK-like)"/>
    <property type="match status" value="1"/>
</dbReference>
<dbReference type="PANTHER" id="PTHR11012:SF13">
    <property type="entry name" value="CHK KINASE-LIKE DOMAIN-CONTAINING PROTEIN-RELATED"/>
    <property type="match status" value="1"/>
</dbReference>
<dbReference type="InterPro" id="IPR015897">
    <property type="entry name" value="CHK_kinase-like"/>
</dbReference>
<protein>
    <submittedName>
        <fullName evidence="3">Uncharacterized protein LOC108608680 isoform X1</fullName>
    </submittedName>
</protein>
<accession>A0ABM1NL21</accession>
<dbReference type="GeneID" id="108608680"/>
<evidence type="ECO:0000259" key="1">
    <source>
        <dbReference type="SMART" id="SM00587"/>
    </source>
</evidence>
<dbReference type="Pfam" id="PF02958">
    <property type="entry name" value="EcKL"/>
    <property type="match status" value="1"/>
</dbReference>
<gene>
    <name evidence="3" type="primary">LOC108608680</name>
</gene>
<reference evidence="2" key="2">
    <citation type="journal article" date="2016" name="G3 (Bethesda)">
        <title>Genome Evolution in Three Species of Cactophilic Drosophila.</title>
        <authorList>
            <person name="Sanchez-Flores A."/>
            <person name="Penazola F."/>
            <person name="Carpinteyro-Ponce J."/>
            <person name="Nazario-Yepiz N."/>
            <person name="Abreu-Goodger C."/>
            <person name="Machado C.A."/>
            <person name="Markow T.A."/>
        </authorList>
    </citation>
    <scope>NUCLEOTIDE SEQUENCE [LARGE SCALE GENOMIC DNA]</scope>
</reference>
<keyword evidence="2" id="KW-1185">Reference proteome</keyword>
<organism evidence="2 3">
    <name type="scientific">Drosophila arizonae</name>
    <name type="common">Fruit fly</name>
    <dbReference type="NCBI Taxonomy" id="7263"/>
    <lineage>
        <taxon>Eukaryota</taxon>
        <taxon>Metazoa</taxon>
        <taxon>Ecdysozoa</taxon>
        <taxon>Arthropoda</taxon>
        <taxon>Hexapoda</taxon>
        <taxon>Insecta</taxon>
        <taxon>Pterygota</taxon>
        <taxon>Neoptera</taxon>
        <taxon>Endopterygota</taxon>
        <taxon>Diptera</taxon>
        <taxon>Brachycera</taxon>
        <taxon>Muscomorpha</taxon>
        <taxon>Ephydroidea</taxon>
        <taxon>Drosophilidae</taxon>
        <taxon>Drosophila</taxon>
    </lineage>
</organism>
<feature type="domain" description="CHK kinase-like" evidence="1">
    <location>
        <begin position="141"/>
        <end position="334"/>
    </location>
</feature>
<name>A0ABM1NL21_DROAR</name>
<evidence type="ECO:0000313" key="2">
    <source>
        <dbReference type="Proteomes" id="UP000694904"/>
    </source>
</evidence>
<dbReference type="SMART" id="SM00587">
    <property type="entry name" value="CHK"/>
    <property type="match status" value="1"/>
</dbReference>
<sequence length="441" mass="51392">MPKQGSDANLKVLAAPDWLTREYVQQRLRNYLKESKLQLKKLHIQPATANGENYASVMTRIIVEYTDKDMCQHTDNFIVKTTFADKDPASHLLEQYGVYVREMDMYEEELPKLAKIIQLELGDSRKMFARTVYVDREHDSIMFEDMSLEKYCVADRLKQLDRNHAQLVLEKLAKFHAAGAVLNERQPGIYGQKYDRCFFNKHTQAYKPIMQNMLRALITSIEDDKALHQRYAAKLNGVIDHIMEYGERTMELSKGDFATLCHGDLWTTNIMFNYLNDGTPDNMIFIDFQFSVWSSPAIDLHYFFCTSVQNDLHRNHQAELVQFYYEKLVEALTKLKYKGQVPSLFEFQLQFQARAFYGVFCSLVFLAAMLHNGPEEFSIEKALSPSEADAAVRVAVYKNELYRKKLREILPMLDHKGLLDEMFLYSSNLPQNRICRLNLRA</sequence>
<reference evidence="2" key="1">
    <citation type="journal article" date="1997" name="Nucleic Acids Res.">
        <title>tRNAscan-SE: a program for improved detection of transfer RNA genes in genomic sequence.</title>
        <authorList>
            <person name="Lowe T.M."/>
            <person name="Eddy S.R."/>
        </authorList>
    </citation>
    <scope>NUCLEOTIDE SEQUENCE [LARGE SCALE GENOMIC DNA]</scope>
</reference>
<proteinExistence type="predicted"/>
<dbReference type="Proteomes" id="UP000694904">
    <property type="component" value="Chromosome 2"/>
</dbReference>
<dbReference type="Gene3D" id="3.90.1200.10">
    <property type="match status" value="1"/>
</dbReference>
<evidence type="ECO:0000313" key="3">
    <source>
        <dbReference type="RefSeq" id="XP_017855657.1"/>
    </source>
</evidence>
<reference evidence="3" key="3">
    <citation type="submission" date="2025-08" db="UniProtKB">
        <authorList>
            <consortium name="RefSeq"/>
        </authorList>
    </citation>
    <scope>IDENTIFICATION</scope>
    <source>
        <tissue evidence="3">Whole organism</tissue>
    </source>
</reference>
<dbReference type="InterPro" id="IPR011009">
    <property type="entry name" value="Kinase-like_dom_sf"/>
</dbReference>
<dbReference type="PANTHER" id="PTHR11012">
    <property type="entry name" value="PROTEIN KINASE-LIKE DOMAIN-CONTAINING"/>
    <property type="match status" value="1"/>
</dbReference>
<dbReference type="RefSeq" id="XP_017855657.1">
    <property type="nucleotide sequence ID" value="XM_018000168.1"/>
</dbReference>
<dbReference type="InterPro" id="IPR004119">
    <property type="entry name" value="EcKL"/>
</dbReference>